<dbReference type="InterPro" id="IPR036397">
    <property type="entry name" value="RNaseH_sf"/>
</dbReference>
<evidence type="ECO:0000256" key="7">
    <source>
        <dbReference type="ARBA" id="ARBA00022759"/>
    </source>
</evidence>
<keyword evidence="16" id="KW-0863">Zinc-finger</keyword>
<dbReference type="AlphaFoldDB" id="A0A1B6FIW0"/>
<evidence type="ECO:0000256" key="5">
    <source>
        <dbReference type="ARBA" id="ARBA00022723"/>
    </source>
</evidence>
<protein>
    <recommendedName>
        <fullName evidence="21">Endonuclease</fullName>
    </recommendedName>
</protein>
<keyword evidence="16" id="KW-0862">Zinc</keyword>
<proteinExistence type="predicted"/>
<evidence type="ECO:0000256" key="6">
    <source>
        <dbReference type="ARBA" id="ARBA00022741"/>
    </source>
</evidence>
<dbReference type="PROSITE" id="PS50994">
    <property type="entry name" value="INTEGRASE"/>
    <property type="match status" value="1"/>
</dbReference>
<dbReference type="Gene3D" id="3.30.420.10">
    <property type="entry name" value="Ribonuclease H-like superfamily/Ribonuclease H"/>
    <property type="match status" value="1"/>
</dbReference>
<reference evidence="20" key="1">
    <citation type="submission" date="2015-11" db="EMBL/GenBank/DDBJ databases">
        <title>De novo transcriptome assembly of four potential Pierce s Disease insect vectors from Arizona vineyards.</title>
        <authorList>
            <person name="Tassone E.E."/>
        </authorList>
    </citation>
    <scope>NUCLEOTIDE SEQUENCE</scope>
</reference>
<evidence type="ECO:0000259" key="19">
    <source>
        <dbReference type="PROSITE" id="PS50994"/>
    </source>
</evidence>
<evidence type="ECO:0000256" key="14">
    <source>
        <dbReference type="ARBA" id="ARBA00023113"/>
    </source>
</evidence>
<keyword evidence="7" id="KW-0255">Endonuclease</keyword>
<evidence type="ECO:0000256" key="11">
    <source>
        <dbReference type="ARBA" id="ARBA00022908"/>
    </source>
</evidence>
<evidence type="ECO:0000256" key="2">
    <source>
        <dbReference type="ARBA" id="ARBA00022612"/>
    </source>
</evidence>
<keyword evidence="5" id="KW-0479">Metal-binding</keyword>
<dbReference type="PROSITE" id="PS50158">
    <property type="entry name" value="ZF_CCHC"/>
    <property type="match status" value="1"/>
</dbReference>
<gene>
    <name evidence="20" type="ORF">g.6021</name>
</gene>
<dbReference type="GO" id="GO:0008270">
    <property type="term" value="F:zinc ion binding"/>
    <property type="evidence" value="ECO:0007669"/>
    <property type="project" value="UniProtKB-KW"/>
</dbReference>
<feature type="region of interest" description="Disordered" evidence="17">
    <location>
        <begin position="92"/>
        <end position="115"/>
    </location>
</feature>
<dbReference type="GO" id="GO:0004519">
    <property type="term" value="F:endonuclease activity"/>
    <property type="evidence" value="ECO:0007669"/>
    <property type="project" value="UniProtKB-KW"/>
</dbReference>
<feature type="compositionally biased region" description="Polar residues" evidence="17">
    <location>
        <begin position="101"/>
        <end position="115"/>
    </location>
</feature>
<evidence type="ECO:0000256" key="12">
    <source>
        <dbReference type="ARBA" id="ARBA00022918"/>
    </source>
</evidence>
<keyword evidence="15" id="KW-0233">DNA recombination</keyword>
<evidence type="ECO:0000256" key="9">
    <source>
        <dbReference type="ARBA" id="ARBA00022840"/>
    </source>
</evidence>
<evidence type="ECO:0000256" key="17">
    <source>
        <dbReference type="SAM" id="MobiDB-lite"/>
    </source>
</evidence>
<dbReference type="GO" id="GO:0003676">
    <property type="term" value="F:nucleic acid binding"/>
    <property type="evidence" value="ECO:0007669"/>
    <property type="project" value="InterPro"/>
</dbReference>
<evidence type="ECO:0000256" key="4">
    <source>
        <dbReference type="ARBA" id="ARBA00022722"/>
    </source>
</evidence>
<dbReference type="GO" id="GO:0015074">
    <property type="term" value="P:DNA integration"/>
    <property type="evidence" value="ECO:0007669"/>
    <property type="project" value="UniProtKB-KW"/>
</dbReference>
<evidence type="ECO:0000256" key="1">
    <source>
        <dbReference type="ARBA" id="ARBA00002180"/>
    </source>
</evidence>
<dbReference type="InterPro" id="IPR001584">
    <property type="entry name" value="Integrase_cat-core"/>
</dbReference>
<sequence length="484" mass="54773">ASQLLLRKQLLTMKFDAKIDILANHFLKFDKLIRSLRSTGATVEESDIVCHLLLTMPSEYDVVVTAIETLSLKDLSVSFVKNRLLDEESKRKGVIGKPKSDNTQPPTAFQTHQGKGKTLTVTSKTGTQGNYRNTFNFSCHRCGKPGHKRVDCRVKLPNKNSQNKKANMINTQDDDTFCFGADCGDSIVENINWILDSGASEHLVNNKVCLSNVKELEQPVKIKVAKSDTYLEAKLKGEIKVTSIVEDREINVTIKDVLSVPNLSYNLLSVRKLEMNGYCIIFENAQGLIKKGNNVIAVAKRDHSQLYVLTFWQCNTLSASLSESNMKLWHDRLGHLNYDSIKSLSSQVDGMEVDLSTVPIEKCNDCVEGKQTQLPYNQSRNRASRPLELIHSDLCGPISPESFDGKKYVLTFIDDFTHFTAAYALETKSEVTKYTKLFHAMATSHFNLKISRFRCDNGREYMTNELTQFFEEQGIQFEFTIRYT</sequence>
<accession>A0A1B6FIW0</accession>
<evidence type="ECO:0000256" key="10">
    <source>
        <dbReference type="ARBA" id="ARBA00022842"/>
    </source>
</evidence>
<comment type="function">
    <text evidence="1">The aspartyl protease (PR) mediates the proteolytic cleavages of the Gag and Gag-Pol polyproteins after assembly of the VLP.</text>
</comment>
<keyword evidence="13" id="KW-0808">Transferase</keyword>
<keyword evidence="14" id="KW-0917">Virion maturation</keyword>
<keyword evidence="8" id="KW-0378">Hydrolase</keyword>
<dbReference type="InterPro" id="IPR054722">
    <property type="entry name" value="PolX-like_BBD"/>
</dbReference>
<keyword evidence="13" id="KW-0548">Nucleotidyltransferase</keyword>
<dbReference type="GO" id="GO:0005524">
    <property type="term" value="F:ATP binding"/>
    <property type="evidence" value="ECO:0007669"/>
    <property type="project" value="UniProtKB-KW"/>
</dbReference>
<keyword evidence="11" id="KW-0229">DNA integration</keyword>
<dbReference type="PANTHER" id="PTHR42648">
    <property type="entry name" value="TRANSPOSASE, PUTATIVE-RELATED"/>
    <property type="match status" value="1"/>
</dbReference>
<feature type="domain" description="Integrase catalytic" evidence="19">
    <location>
        <begin position="382"/>
        <end position="484"/>
    </location>
</feature>
<evidence type="ECO:0000256" key="8">
    <source>
        <dbReference type="ARBA" id="ARBA00022801"/>
    </source>
</evidence>
<keyword evidence="9" id="KW-0067">ATP-binding</keyword>
<dbReference type="InterPro" id="IPR001878">
    <property type="entry name" value="Znf_CCHC"/>
</dbReference>
<feature type="domain" description="CCHC-type" evidence="18">
    <location>
        <begin position="139"/>
        <end position="153"/>
    </location>
</feature>
<evidence type="ECO:0000256" key="15">
    <source>
        <dbReference type="ARBA" id="ARBA00023172"/>
    </source>
</evidence>
<dbReference type="InterPro" id="IPR025724">
    <property type="entry name" value="GAG-pre-integrase_dom"/>
</dbReference>
<keyword evidence="13" id="KW-0239">DNA-directed DNA polymerase</keyword>
<dbReference type="EMBL" id="GECZ01019685">
    <property type="protein sequence ID" value="JAS50084.1"/>
    <property type="molecule type" value="Transcribed_RNA"/>
</dbReference>
<dbReference type="Pfam" id="PF13976">
    <property type="entry name" value="gag_pre-integrs"/>
    <property type="match status" value="1"/>
</dbReference>
<dbReference type="InterPro" id="IPR012337">
    <property type="entry name" value="RNaseH-like_sf"/>
</dbReference>
<dbReference type="PANTHER" id="PTHR42648:SF11">
    <property type="entry name" value="TRANSPOSON TY4-P GAG-POL POLYPROTEIN"/>
    <property type="match status" value="1"/>
</dbReference>
<dbReference type="GO" id="GO:0006310">
    <property type="term" value="P:DNA recombination"/>
    <property type="evidence" value="ECO:0007669"/>
    <property type="project" value="UniProtKB-KW"/>
</dbReference>
<dbReference type="SUPFAM" id="SSF53098">
    <property type="entry name" value="Ribonuclease H-like"/>
    <property type="match status" value="1"/>
</dbReference>
<evidence type="ECO:0000256" key="13">
    <source>
        <dbReference type="ARBA" id="ARBA00022932"/>
    </source>
</evidence>
<dbReference type="GO" id="GO:0008233">
    <property type="term" value="F:peptidase activity"/>
    <property type="evidence" value="ECO:0007669"/>
    <property type="project" value="UniProtKB-KW"/>
</dbReference>
<dbReference type="Pfam" id="PF00665">
    <property type="entry name" value="rve"/>
    <property type="match status" value="1"/>
</dbReference>
<feature type="non-terminal residue" evidence="20">
    <location>
        <position position="1"/>
    </location>
</feature>
<keyword evidence="12" id="KW-0695">RNA-directed DNA polymerase</keyword>
<dbReference type="SUPFAM" id="SSF57756">
    <property type="entry name" value="Retrovirus zinc finger-like domains"/>
    <property type="match status" value="1"/>
</dbReference>
<dbReference type="Pfam" id="PF22936">
    <property type="entry name" value="Pol_BBD"/>
    <property type="match status" value="1"/>
</dbReference>
<dbReference type="Pfam" id="PF14223">
    <property type="entry name" value="Retrotran_gag_2"/>
    <property type="match status" value="1"/>
</dbReference>
<keyword evidence="2" id="KW-1188">Viral release from host cell</keyword>
<keyword evidence="4" id="KW-0540">Nuclease</keyword>
<dbReference type="InterPro" id="IPR039537">
    <property type="entry name" value="Retrotran_Ty1/copia-like"/>
</dbReference>
<dbReference type="GO" id="GO:0006508">
    <property type="term" value="P:proteolysis"/>
    <property type="evidence" value="ECO:0007669"/>
    <property type="project" value="UniProtKB-KW"/>
</dbReference>
<evidence type="ECO:0008006" key="21">
    <source>
        <dbReference type="Google" id="ProtNLM"/>
    </source>
</evidence>
<evidence type="ECO:0000256" key="16">
    <source>
        <dbReference type="PROSITE-ProRule" id="PRU00047"/>
    </source>
</evidence>
<evidence type="ECO:0000259" key="18">
    <source>
        <dbReference type="PROSITE" id="PS50158"/>
    </source>
</evidence>
<evidence type="ECO:0000256" key="3">
    <source>
        <dbReference type="ARBA" id="ARBA00022670"/>
    </source>
</evidence>
<keyword evidence="6" id="KW-0547">Nucleotide-binding</keyword>
<name>A0A1B6FIW0_9HEMI</name>
<feature type="non-terminal residue" evidence="20">
    <location>
        <position position="484"/>
    </location>
</feature>
<dbReference type="GO" id="GO:0003964">
    <property type="term" value="F:RNA-directed DNA polymerase activity"/>
    <property type="evidence" value="ECO:0007669"/>
    <property type="project" value="UniProtKB-KW"/>
</dbReference>
<keyword evidence="10" id="KW-0460">Magnesium</keyword>
<dbReference type="InterPro" id="IPR036875">
    <property type="entry name" value="Znf_CCHC_sf"/>
</dbReference>
<organism evidence="20">
    <name type="scientific">Cuerna arida</name>
    <dbReference type="NCBI Taxonomy" id="1464854"/>
    <lineage>
        <taxon>Eukaryota</taxon>
        <taxon>Metazoa</taxon>
        <taxon>Ecdysozoa</taxon>
        <taxon>Arthropoda</taxon>
        <taxon>Hexapoda</taxon>
        <taxon>Insecta</taxon>
        <taxon>Pterygota</taxon>
        <taxon>Neoptera</taxon>
        <taxon>Paraneoptera</taxon>
        <taxon>Hemiptera</taxon>
        <taxon>Auchenorrhyncha</taxon>
        <taxon>Membracoidea</taxon>
        <taxon>Cicadellidae</taxon>
        <taxon>Cicadellinae</taxon>
        <taxon>Proconiini</taxon>
        <taxon>Cuerna</taxon>
    </lineage>
</organism>
<keyword evidence="3" id="KW-0645">Protease</keyword>
<dbReference type="GO" id="GO:0003887">
    <property type="term" value="F:DNA-directed DNA polymerase activity"/>
    <property type="evidence" value="ECO:0007669"/>
    <property type="project" value="UniProtKB-KW"/>
</dbReference>
<evidence type="ECO:0000313" key="20">
    <source>
        <dbReference type="EMBL" id="JAS50084.1"/>
    </source>
</evidence>